<feature type="compositionally biased region" description="Polar residues" evidence="2">
    <location>
        <begin position="664"/>
        <end position="680"/>
    </location>
</feature>
<reference evidence="5" key="1">
    <citation type="submission" date="2016-04" db="EMBL/GenBank/DDBJ databases">
        <authorList>
            <person name="Guldener U."/>
            <person name="Guldener U."/>
        </authorList>
    </citation>
    <scope>NUCLEOTIDE SEQUENCE [LARGE SCALE GENOMIC DNA]</scope>
    <source>
        <strain evidence="5">UB2112</strain>
    </source>
</reference>
<evidence type="ECO:0000256" key="1">
    <source>
        <dbReference type="SAM" id="Coils"/>
    </source>
</evidence>
<evidence type="ECO:0000256" key="2">
    <source>
        <dbReference type="SAM" id="MobiDB-lite"/>
    </source>
</evidence>
<feature type="coiled-coil region" evidence="1">
    <location>
        <begin position="802"/>
        <end position="832"/>
    </location>
</feature>
<gene>
    <name evidence="4" type="ORF">UBRO2_01887</name>
    <name evidence="3" type="ORF">UBRO_08893</name>
</gene>
<dbReference type="OrthoDB" id="2551385at2759"/>
<organism evidence="3 5">
    <name type="scientific">Ustilago bromivora</name>
    <dbReference type="NCBI Taxonomy" id="307758"/>
    <lineage>
        <taxon>Eukaryota</taxon>
        <taxon>Fungi</taxon>
        <taxon>Dikarya</taxon>
        <taxon>Basidiomycota</taxon>
        <taxon>Ustilaginomycotina</taxon>
        <taxon>Ustilaginomycetes</taxon>
        <taxon>Ustilaginales</taxon>
        <taxon>Ustilaginaceae</taxon>
        <taxon>Ustilago</taxon>
    </lineage>
</organism>
<reference evidence="3" key="2">
    <citation type="submission" date="2016-04" db="EMBL/GenBank/DDBJ databases">
        <authorList>
            <person name="Evans L.H."/>
            <person name="Alamgir A."/>
            <person name="Owens N."/>
            <person name="Weber N.D."/>
            <person name="Virtaneva K."/>
            <person name="Barbian K."/>
            <person name="Babar A."/>
            <person name="Rosenke K."/>
        </authorList>
    </citation>
    <scope>NUCLEOTIDE SEQUENCE</scope>
    <source>
        <strain evidence="3">UB2112</strain>
    </source>
</reference>
<keyword evidence="1" id="KW-0175">Coiled coil</keyword>
<accession>A0A1K0HGM7</accession>
<feature type="compositionally biased region" description="Basic residues" evidence="2">
    <location>
        <begin position="640"/>
        <end position="653"/>
    </location>
</feature>
<evidence type="ECO:0000313" key="6">
    <source>
        <dbReference type="Proteomes" id="UP000658997"/>
    </source>
</evidence>
<dbReference type="Proteomes" id="UP000179920">
    <property type="component" value="Chromosome XXIII"/>
</dbReference>
<proteinExistence type="predicted"/>
<reference evidence="4" key="3">
    <citation type="submission" date="2018-08" db="EMBL/GenBank/DDBJ databases">
        <authorList>
            <person name="Guldener U."/>
        </authorList>
    </citation>
    <scope>NUCLEOTIDE SEQUENCE</scope>
    <source>
        <strain evidence="4">UB2</strain>
    </source>
</reference>
<sequence length="1069" mass="113643">MASSTTRSRPGGQHRSLPTLTVFNHPAARLIKTIPPLQPPTRLNGHVPTDSLGAGRISNTDVVLTDVYGPLSVLMVPDPLDPTIATLVLSVGIQDAKLQGAARRFVLPFRSFQRDPVSGQLISQSQIKGFDAADRTLYPGLGAGLKGLDGGSFWFFEDVGEEGAFDRYRWEKDGVGRRAIWTVWLISTPAPIVLHVQNLLQSYPAPVPPLPPWLEEGSGYPWRDTFVALPSASALTPTILKGQLPTDAFVAIQSTSPAAFSVARPLHAIPQVPVEPEHLRGESCISTKATSADMDASDALQDTLTSSQDQSADPALKTYVDDGATPTTSQLTVRSRHLRHASSSVTIGDGPEVIMHNAPRTTAISEYRNSLIAVDNLTGQIIGVLASDINLHSSSTGISQPVDMAAMTSSDEVEANAEDEEEIQTPLDEHTRILHSKGAEDVLGMQTAPASTPEEPELPETSSSDRDITTPRPSTFIHRPAPVYRDAAVASSTVAAPTPPVVMPNIQTRPRSFLDVDTFAPPPLPLKQLALRAASRPADITADAPPSRCTSTASAAFFSAESDTEAVSSYDSDALEIDARSITHDNLPTSFISMRGKTAKDIERHRPELLQNQGKARRVDDDDVESDASGSTVGGPAVRMWRKARGKGKKKPSAKSAAAAGAATQVTQPRQGIKSRQASEMSDRTSKAETAFEALSDNEDSTGAGDDAPPIASSATVEGEADNVAPLLIRPTGPGHHLPRSALRTDEVRSIEDRVWREALDAGQLPIDAPYTHLAARGDAGFYPSSILSSPPSSVDGSAIELLSAEDKAREAQKKKKRLRQQNQRAERIMNMQGGTVLIEFLAGSSRIGASLIRSAGLYTGAAADEDRVIELQASAKTSEVASNVLGYVPLLPQHLLSFFGLSSTSPQPATNAAAAASKAADAPPSSSYLSGLRLPAFGGLLSDASDWVTNLFSFNSAPATSPTNADSLGDPSRAEEWEYAIPEFDPNSLSSTPRPVYRRKRPVPSAMNGFNISAPLSAVSKDVIAESAKVEQAAAQPSTSSNEQRYSILHIDSLGIGRRAFLRGIAGA</sequence>
<evidence type="ECO:0000313" key="5">
    <source>
        <dbReference type="Proteomes" id="UP000179920"/>
    </source>
</evidence>
<dbReference type="EMBL" id="ULHB01000026">
    <property type="protein sequence ID" value="SYW77507.1"/>
    <property type="molecule type" value="Genomic_DNA"/>
</dbReference>
<feature type="compositionally biased region" description="Low complexity" evidence="2">
    <location>
        <begin position="654"/>
        <end position="663"/>
    </location>
</feature>
<dbReference type="Proteomes" id="UP000658997">
    <property type="component" value="Unassembled WGS sequence"/>
</dbReference>
<evidence type="ECO:0000313" key="4">
    <source>
        <dbReference type="EMBL" id="SYW77507.1"/>
    </source>
</evidence>
<name>A0A1K0HGM7_9BASI</name>
<protein>
    <submittedName>
        <fullName evidence="3">Related to conserved hypothetcial protein</fullName>
    </submittedName>
</protein>
<dbReference type="EMBL" id="LT558139">
    <property type="protein sequence ID" value="SAM86513.1"/>
    <property type="molecule type" value="Genomic_DNA"/>
</dbReference>
<dbReference type="AlphaFoldDB" id="A0A1K0HGM7"/>
<feature type="region of interest" description="Disordered" evidence="2">
    <location>
        <begin position="600"/>
        <end position="717"/>
    </location>
</feature>
<evidence type="ECO:0000313" key="3">
    <source>
        <dbReference type="EMBL" id="SAM86513.1"/>
    </source>
</evidence>
<feature type="region of interest" description="Disordered" evidence="2">
    <location>
        <begin position="446"/>
        <end position="478"/>
    </location>
</feature>
<keyword evidence="6" id="KW-1185">Reference proteome</keyword>